<dbReference type="InterPro" id="IPR036280">
    <property type="entry name" value="Multihaem_cyt_sf"/>
</dbReference>
<keyword evidence="2" id="KW-0812">Transmembrane</keyword>
<keyword evidence="2" id="KW-0472">Membrane</keyword>
<evidence type="ECO:0000256" key="1">
    <source>
        <dbReference type="ARBA" id="ARBA00022729"/>
    </source>
</evidence>
<protein>
    <submittedName>
        <fullName evidence="3">Multiheme c-type cytochrome</fullName>
    </submittedName>
</protein>
<gene>
    <name evidence="3" type="ORF">GCM10023156_03600</name>
</gene>
<accession>A0ABP8M7T2</accession>
<dbReference type="PANTHER" id="PTHR35038">
    <property type="entry name" value="DISSIMILATORY SULFITE REDUCTASE SIRA"/>
    <property type="match status" value="1"/>
</dbReference>
<sequence length="400" mass="43706">MGKIFRLKSFNLTAAMACAGAFSFVMMLVVTIQGSSTRPISRLEAGLPDVDTQTCAECHSGIVADFATAPHSNTLRRGNDPAMLSVFAGQSVEIDGRQFSFSEAQDALWFHSDDLDYQRRVDWVFGSGRHALTPVSLDSEGLTQLYVSSFADGRLRSTPGVSAVNSRPLRLGNYQAAADTRRCFGCHVSRLPREGVLHGQDLLCERMDTVSPPIVAAGSGHDDLPDADCMVANLDCSRCHFGTAEHAESGGKLATLPSWSELTPLESINRCGECHRRADEMKSYEISVDQTHLIRFAPVGLSMSRCFQVANAAENAGNYSRLDCITCHDPHLPSRTEPQFFEAICRDCHTSPEQDLSTESHLITGVVSCSQQPADSACLSCHMPKTDFAPGLRFTDHWIR</sequence>
<dbReference type="RefSeq" id="WP_345318824.1">
    <property type="nucleotide sequence ID" value="NZ_BAABGA010000006.1"/>
</dbReference>
<dbReference type="InterPro" id="IPR051829">
    <property type="entry name" value="Multiheme_Cytochr_ET"/>
</dbReference>
<name>A0ABP8M7T2_9BACT</name>
<dbReference type="Proteomes" id="UP001500840">
    <property type="component" value="Unassembled WGS sequence"/>
</dbReference>
<evidence type="ECO:0000313" key="3">
    <source>
        <dbReference type="EMBL" id="GAA4444806.1"/>
    </source>
</evidence>
<keyword evidence="2" id="KW-1133">Transmembrane helix</keyword>
<dbReference type="EMBL" id="BAABGA010000006">
    <property type="protein sequence ID" value="GAA4444806.1"/>
    <property type="molecule type" value="Genomic_DNA"/>
</dbReference>
<feature type="transmembrane region" description="Helical" evidence="2">
    <location>
        <begin position="12"/>
        <end position="32"/>
    </location>
</feature>
<reference evidence="4" key="1">
    <citation type="journal article" date="2019" name="Int. J. Syst. Evol. Microbiol.">
        <title>The Global Catalogue of Microorganisms (GCM) 10K type strain sequencing project: providing services to taxonomists for standard genome sequencing and annotation.</title>
        <authorList>
            <consortium name="The Broad Institute Genomics Platform"/>
            <consortium name="The Broad Institute Genome Sequencing Center for Infectious Disease"/>
            <person name="Wu L."/>
            <person name="Ma J."/>
        </authorList>
    </citation>
    <scope>NUCLEOTIDE SEQUENCE [LARGE SCALE GENOMIC DNA]</scope>
    <source>
        <strain evidence="4">JCM 17759</strain>
    </source>
</reference>
<keyword evidence="1" id="KW-0732">Signal</keyword>
<comment type="caution">
    <text evidence="3">The sequence shown here is derived from an EMBL/GenBank/DDBJ whole genome shotgun (WGS) entry which is preliminary data.</text>
</comment>
<evidence type="ECO:0000313" key="4">
    <source>
        <dbReference type="Proteomes" id="UP001500840"/>
    </source>
</evidence>
<organism evidence="3 4">
    <name type="scientific">Novipirellula rosea</name>
    <dbReference type="NCBI Taxonomy" id="1031540"/>
    <lineage>
        <taxon>Bacteria</taxon>
        <taxon>Pseudomonadati</taxon>
        <taxon>Planctomycetota</taxon>
        <taxon>Planctomycetia</taxon>
        <taxon>Pirellulales</taxon>
        <taxon>Pirellulaceae</taxon>
        <taxon>Novipirellula</taxon>
    </lineage>
</organism>
<dbReference type="PANTHER" id="PTHR35038:SF8">
    <property type="entry name" value="C-TYPE POLYHEME CYTOCHROME OMCC"/>
    <property type="match status" value="1"/>
</dbReference>
<keyword evidence="4" id="KW-1185">Reference proteome</keyword>
<dbReference type="Gene3D" id="1.10.1130.10">
    <property type="entry name" value="Flavocytochrome C3, Chain A"/>
    <property type="match status" value="2"/>
</dbReference>
<proteinExistence type="predicted"/>
<evidence type="ECO:0000256" key="2">
    <source>
        <dbReference type="SAM" id="Phobius"/>
    </source>
</evidence>
<dbReference type="SUPFAM" id="SSF48695">
    <property type="entry name" value="Multiheme cytochromes"/>
    <property type="match status" value="1"/>
</dbReference>